<keyword evidence="5" id="KW-0378">Hydrolase</keyword>
<dbReference type="RefSeq" id="WP_036558726.1">
    <property type="nucleotide sequence ID" value="NZ_JRNI01000018.1"/>
</dbReference>
<evidence type="ECO:0000256" key="8">
    <source>
        <dbReference type="ARBA" id="ARBA00048968"/>
    </source>
</evidence>
<dbReference type="AlphaFoldDB" id="A0A096BCR7"/>
<dbReference type="CDD" id="cd16833">
    <property type="entry name" value="YfiH"/>
    <property type="match status" value="1"/>
</dbReference>
<keyword evidence="3" id="KW-0808">Transferase</keyword>
<evidence type="ECO:0000313" key="11">
    <source>
        <dbReference type="EMBL" id="KGF30974.1"/>
    </source>
</evidence>
<evidence type="ECO:0000313" key="12">
    <source>
        <dbReference type="Proteomes" id="UP000029629"/>
    </source>
</evidence>
<dbReference type="InterPro" id="IPR011324">
    <property type="entry name" value="Cytotoxic_necrot_fac-like_cat"/>
</dbReference>
<dbReference type="Pfam" id="PF02578">
    <property type="entry name" value="Cu-oxidase_4"/>
    <property type="match status" value="1"/>
</dbReference>
<dbReference type="PANTHER" id="PTHR30616:SF2">
    <property type="entry name" value="PURINE NUCLEOSIDE PHOSPHORYLASE LACC1"/>
    <property type="match status" value="1"/>
</dbReference>
<dbReference type="EMBL" id="JRNI01000018">
    <property type="protein sequence ID" value="KGF30974.1"/>
    <property type="molecule type" value="Genomic_DNA"/>
</dbReference>
<reference evidence="11" key="1">
    <citation type="submission" date="2014-07" db="EMBL/GenBank/DDBJ databases">
        <authorList>
            <person name="McCorrison J."/>
            <person name="Sanka R."/>
            <person name="Torralba M."/>
            <person name="Gillis M."/>
            <person name="Haft D.H."/>
            <person name="Methe B."/>
            <person name="Sutton G."/>
            <person name="Nelson K.E."/>
        </authorList>
    </citation>
    <scope>NUCLEOTIDE SEQUENCE [LARGE SCALE GENOMIC DNA]</scope>
    <source>
        <strain evidence="11">DNF00040</strain>
    </source>
</reference>
<comment type="catalytic activity">
    <reaction evidence="8">
        <text>adenosine + phosphate = alpha-D-ribose 1-phosphate + adenine</text>
        <dbReference type="Rhea" id="RHEA:27642"/>
        <dbReference type="ChEBI" id="CHEBI:16335"/>
        <dbReference type="ChEBI" id="CHEBI:16708"/>
        <dbReference type="ChEBI" id="CHEBI:43474"/>
        <dbReference type="ChEBI" id="CHEBI:57720"/>
        <dbReference type="EC" id="2.4.2.1"/>
    </reaction>
    <physiologicalReaction direction="left-to-right" evidence="8">
        <dbReference type="Rhea" id="RHEA:27643"/>
    </physiologicalReaction>
</comment>
<evidence type="ECO:0000256" key="1">
    <source>
        <dbReference type="ARBA" id="ARBA00000553"/>
    </source>
</evidence>
<evidence type="ECO:0000256" key="9">
    <source>
        <dbReference type="ARBA" id="ARBA00049893"/>
    </source>
</evidence>
<dbReference type="InterPro" id="IPR003730">
    <property type="entry name" value="Cu_polyphenol_OxRdtase"/>
</dbReference>
<gene>
    <name evidence="11" type="ORF">HMPREF2130_05080</name>
</gene>
<dbReference type="PANTHER" id="PTHR30616">
    <property type="entry name" value="UNCHARACTERIZED PROTEIN YFIH"/>
    <property type="match status" value="1"/>
</dbReference>
<comment type="catalytic activity">
    <reaction evidence="7">
        <text>adenosine + H2O + H(+) = inosine + NH4(+)</text>
        <dbReference type="Rhea" id="RHEA:24408"/>
        <dbReference type="ChEBI" id="CHEBI:15377"/>
        <dbReference type="ChEBI" id="CHEBI:15378"/>
        <dbReference type="ChEBI" id="CHEBI:16335"/>
        <dbReference type="ChEBI" id="CHEBI:17596"/>
        <dbReference type="ChEBI" id="CHEBI:28938"/>
        <dbReference type="EC" id="3.5.4.4"/>
    </reaction>
    <physiologicalReaction direction="left-to-right" evidence="7">
        <dbReference type="Rhea" id="RHEA:24409"/>
    </physiologicalReaction>
</comment>
<dbReference type="GO" id="GO:0017061">
    <property type="term" value="F:S-methyl-5-thioadenosine phosphorylase activity"/>
    <property type="evidence" value="ECO:0007669"/>
    <property type="project" value="UniProtKB-EC"/>
</dbReference>
<sequence length="283" mass="30257">MEVPFSYPKPHAAYRELHGLPVISGPAIDGLAYFSSTASSGRDVSASGSADRDAFSAAGFNLGLSTGAEPDLVLANRKRLQEELPAAPIWIAQVHGAAVFDADQWQPADEITRADASITTQPERVLVVQTADCMPLVLLGAEAQVLGVVHAGWRSLLLGVIENTIEAMRQKVATPIAHVWIGPSIGAAAFEVGAEVRAGFVESNPAYAAFFTLSKTQADKYYGDLVAIANHKLHSLKPRGWVAADCGIYFSGLCTYSLASCFYSYRRNAQTGRQVTVAYLTKP</sequence>
<evidence type="ECO:0000256" key="10">
    <source>
        <dbReference type="RuleBase" id="RU361274"/>
    </source>
</evidence>
<accession>A0A096BCR7</accession>
<comment type="catalytic activity">
    <reaction evidence="1">
        <text>inosine + phosphate = alpha-D-ribose 1-phosphate + hypoxanthine</text>
        <dbReference type="Rhea" id="RHEA:27646"/>
        <dbReference type="ChEBI" id="CHEBI:17368"/>
        <dbReference type="ChEBI" id="CHEBI:17596"/>
        <dbReference type="ChEBI" id="CHEBI:43474"/>
        <dbReference type="ChEBI" id="CHEBI:57720"/>
        <dbReference type="EC" id="2.4.2.1"/>
    </reaction>
    <physiologicalReaction direction="left-to-right" evidence="1">
        <dbReference type="Rhea" id="RHEA:27647"/>
    </physiologicalReaction>
</comment>
<dbReference type="NCBIfam" id="TIGR00726">
    <property type="entry name" value="peptidoglycan editing factor PgeF"/>
    <property type="match status" value="1"/>
</dbReference>
<dbReference type="InterPro" id="IPR038371">
    <property type="entry name" value="Cu_polyphenol_OxRdtase_sf"/>
</dbReference>
<comment type="similarity">
    <text evidence="2 10">Belongs to the purine nucleoside phosphorylase YfiH/LACC1 family.</text>
</comment>
<protein>
    <recommendedName>
        <fullName evidence="10">Purine nucleoside phosphorylase</fullName>
    </recommendedName>
</protein>
<comment type="catalytic activity">
    <reaction evidence="9">
        <text>S-methyl-5'-thioadenosine + phosphate = 5-(methylsulfanyl)-alpha-D-ribose 1-phosphate + adenine</text>
        <dbReference type="Rhea" id="RHEA:11852"/>
        <dbReference type="ChEBI" id="CHEBI:16708"/>
        <dbReference type="ChEBI" id="CHEBI:17509"/>
        <dbReference type="ChEBI" id="CHEBI:43474"/>
        <dbReference type="ChEBI" id="CHEBI:58533"/>
        <dbReference type="EC" id="2.4.2.28"/>
    </reaction>
    <physiologicalReaction direction="left-to-right" evidence="9">
        <dbReference type="Rhea" id="RHEA:11853"/>
    </physiologicalReaction>
</comment>
<dbReference type="OrthoDB" id="4279at2"/>
<dbReference type="Gene3D" id="3.60.140.10">
    <property type="entry name" value="CNF1/YfiH-like putative cysteine hydrolases"/>
    <property type="match status" value="1"/>
</dbReference>
<keyword evidence="12" id="KW-1185">Reference proteome</keyword>
<evidence type="ECO:0000256" key="6">
    <source>
        <dbReference type="ARBA" id="ARBA00022833"/>
    </source>
</evidence>
<evidence type="ECO:0000256" key="7">
    <source>
        <dbReference type="ARBA" id="ARBA00047989"/>
    </source>
</evidence>
<name>A0A096BCR7_9BURK</name>
<dbReference type="Proteomes" id="UP000029629">
    <property type="component" value="Unassembled WGS sequence"/>
</dbReference>
<evidence type="ECO:0000256" key="2">
    <source>
        <dbReference type="ARBA" id="ARBA00007353"/>
    </source>
</evidence>
<dbReference type="eggNOG" id="COG1496">
    <property type="taxonomic scope" value="Bacteria"/>
</dbReference>
<proteinExistence type="inferred from homology"/>
<comment type="caution">
    <text evidence="11">The sequence shown here is derived from an EMBL/GenBank/DDBJ whole genome shotgun (WGS) entry which is preliminary data.</text>
</comment>
<keyword evidence="6" id="KW-0862">Zinc</keyword>
<dbReference type="SUPFAM" id="SSF64438">
    <property type="entry name" value="CNF1/YfiH-like putative cysteine hydrolases"/>
    <property type="match status" value="1"/>
</dbReference>
<evidence type="ECO:0000256" key="4">
    <source>
        <dbReference type="ARBA" id="ARBA00022723"/>
    </source>
</evidence>
<dbReference type="GO" id="GO:0016787">
    <property type="term" value="F:hydrolase activity"/>
    <property type="evidence" value="ECO:0007669"/>
    <property type="project" value="UniProtKB-KW"/>
</dbReference>
<keyword evidence="4" id="KW-0479">Metal-binding</keyword>
<evidence type="ECO:0000256" key="5">
    <source>
        <dbReference type="ARBA" id="ARBA00022801"/>
    </source>
</evidence>
<dbReference type="GO" id="GO:0005507">
    <property type="term" value="F:copper ion binding"/>
    <property type="evidence" value="ECO:0007669"/>
    <property type="project" value="TreeGrafter"/>
</dbReference>
<evidence type="ECO:0000256" key="3">
    <source>
        <dbReference type="ARBA" id="ARBA00022679"/>
    </source>
</evidence>
<organism evidence="11 12">
    <name type="scientific">Oligella urethralis DNF00040</name>
    <dbReference type="NCBI Taxonomy" id="1401065"/>
    <lineage>
        <taxon>Bacteria</taxon>
        <taxon>Pseudomonadati</taxon>
        <taxon>Pseudomonadota</taxon>
        <taxon>Betaproteobacteria</taxon>
        <taxon>Burkholderiales</taxon>
        <taxon>Alcaligenaceae</taxon>
        <taxon>Oligella</taxon>
    </lineage>
</organism>